<evidence type="ECO:0000256" key="2">
    <source>
        <dbReference type="ARBA" id="ARBA00022679"/>
    </source>
</evidence>
<keyword evidence="5" id="KW-0067">ATP-binding</keyword>
<dbReference type="Proteomes" id="UP001165090">
    <property type="component" value="Unassembled WGS sequence"/>
</dbReference>
<comment type="caution">
    <text evidence="7">The sequence shown here is derived from an EMBL/GenBank/DDBJ whole genome shotgun (WGS) entry which is preliminary data.</text>
</comment>
<name>A0ABQ5RRB2_9CHLO</name>
<dbReference type="SMART" id="SM00220">
    <property type="entry name" value="S_TKc"/>
    <property type="match status" value="1"/>
</dbReference>
<evidence type="ECO:0000256" key="3">
    <source>
        <dbReference type="ARBA" id="ARBA00022741"/>
    </source>
</evidence>
<dbReference type="SUPFAM" id="SSF56112">
    <property type="entry name" value="Protein kinase-like (PK-like)"/>
    <property type="match status" value="1"/>
</dbReference>
<dbReference type="PANTHER" id="PTHR24346">
    <property type="entry name" value="MAP/MICROTUBULE AFFINITY-REGULATING KINASE"/>
    <property type="match status" value="1"/>
</dbReference>
<dbReference type="PROSITE" id="PS50011">
    <property type="entry name" value="PROTEIN_KINASE_DOM"/>
    <property type="match status" value="1"/>
</dbReference>
<proteinExistence type="predicted"/>
<reference evidence="7 8" key="1">
    <citation type="journal article" date="2023" name="IScience">
        <title>Expanded male sex-determining region conserved during the evolution of homothallism in the green alga Volvox.</title>
        <authorList>
            <person name="Yamamoto K."/>
            <person name="Matsuzaki R."/>
            <person name="Mahakham W."/>
            <person name="Heman W."/>
            <person name="Sekimoto H."/>
            <person name="Kawachi M."/>
            <person name="Minakuchi Y."/>
            <person name="Toyoda A."/>
            <person name="Nozaki H."/>
        </authorList>
    </citation>
    <scope>NUCLEOTIDE SEQUENCE [LARGE SCALE GENOMIC DNA]</scope>
    <source>
        <strain evidence="7 8">NIES-4468</strain>
    </source>
</reference>
<feature type="domain" description="Protein kinase" evidence="6">
    <location>
        <begin position="1"/>
        <end position="239"/>
    </location>
</feature>
<dbReference type="PANTHER" id="PTHR24346:SF82">
    <property type="entry name" value="KP78A-RELATED"/>
    <property type="match status" value="1"/>
</dbReference>
<keyword evidence="2" id="KW-0808">Transferase</keyword>
<evidence type="ECO:0000256" key="1">
    <source>
        <dbReference type="ARBA" id="ARBA00022527"/>
    </source>
</evidence>
<dbReference type="InterPro" id="IPR000719">
    <property type="entry name" value="Prot_kinase_dom"/>
</dbReference>
<evidence type="ECO:0000256" key="4">
    <source>
        <dbReference type="ARBA" id="ARBA00022777"/>
    </source>
</evidence>
<evidence type="ECO:0000313" key="8">
    <source>
        <dbReference type="Proteomes" id="UP001165090"/>
    </source>
</evidence>
<organism evidence="7 8">
    <name type="scientific">Volvox africanus</name>
    <dbReference type="NCBI Taxonomy" id="51714"/>
    <lineage>
        <taxon>Eukaryota</taxon>
        <taxon>Viridiplantae</taxon>
        <taxon>Chlorophyta</taxon>
        <taxon>core chlorophytes</taxon>
        <taxon>Chlorophyceae</taxon>
        <taxon>CS clade</taxon>
        <taxon>Chlamydomonadales</taxon>
        <taxon>Volvocaceae</taxon>
        <taxon>Volvox</taxon>
    </lineage>
</organism>
<dbReference type="PROSITE" id="PS00108">
    <property type="entry name" value="PROTEIN_KINASE_ST"/>
    <property type="match status" value="1"/>
</dbReference>
<evidence type="ECO:0000256" key="5">
    <source>
        <dbReference type="ARBA" id="ARBA00022840"/>
    </source>
</evidence>
<evidence type="ECO:0000313" key="7">
    <source>
        <dbReference type="EMBL" id="GLI60100.1"/>
    </source>
</evidence>
<keyword evidence="4" id="KW-0418">Kinase</keyword>
<dbReference type="InterPro" id="IPR011009">
    <property type="entry name" value="Kinase-like_dom_sf"/>
</dbReference>
<dbReference type="Pfam" id="PF00069">
    <property type="entry name" value="Pkinase"/>
    <property type="match status" value="1"/>
</dbReference>
<keyword evidence="3" id="KW-0547">Nucleotide-binding</keyword>
<protein>
    <recommendedName>
        <fullName evidence="6">Protein kinase domain-containing protein</fullName>
    </recommendedName>
</protein>
<dbReference type="InterPro" id="IPR008271">
    <property type="entry name" value="Ser/Thr_kinase_AS"/>
</dbReference>
<dbReference type="Gene3D" id="1.10.510.10">
    <property type="entry name" value="Transferase(Phosphotransferase) domain 1"/>
    <property type="match status" value="1"/>
</dbReference>
<gene>
    <name evidence="7" type="ORF">VaNZ11_002131</name>
</gene>
<keyword evidence="1" id="KW-0723">Serine/threonine-protein kinase</keyword>
<evidence type="ECO:0000259" key="6">
    <source>
        <dbReference type="PROSITE" id="PS50011"/>
    </source>
</evidence>
<dbReference type="EMBL" id="BSDZ01000005">
    <property type="protein sequence ID" value="GLI60100.1"/>
    <property type="molecule type" value="Genomic_DNA"/>
</dbReference>
<keyword evidence="8" id="KW-1185">Reference proteome</keyword>
<accession>A0ABQ5RRB2</accession>
<sequence length="280" mass="32195">MKIPGPKSDEMLVERETSIHRLLRHPHIVQFREVIPFGNSQCIVMEYANGGNLCEWVGKQGRLKESMARWFSQQLILAVDYCRQRGFAHRDIKLANMTLHIMEGSEHPILKLCDFGYSKDVSKSTASKSKVGTVGYMAPEVMKSCGKYYDAKVADVWSCGVVLYVMLYGVYPFDNQGEDQGISEAQKVRRMLERMETEAYVLNPNLSVTDGCIDMLRGMLKPAPEQRLTIEKIMEHPWFNKKLPPQAREMNMYYLNLPVPPEYQQPDQIKKLLQEARVGR</sequence>